<dbReference type="Pfam" id="PF04844">
    <property type="entry name" value="Ovate"/>
    <property type="match status" value="1"/>
</dbReference>
<comment type="function">
    <text evidence="6">Transcriptional repressor that regulates multiple aspects of plant growth and development.</text>
</comment>
<dbReference type="Proteomes" id="UP001428341">
    <property type="component" value="Unassembled WGS sequence"/>
</dbReference>
<comment type="subcellular location">
    <subcellularLocation>
        <location evidence="1 6">Nucleus</location>
    </subcellularLocation>
</comment>
<evidence type="ECO:0000256" key="5">
    <source>
        <dbReference type="ARBA" id="ARBA00023242"/>
    </source>
</evidence>
<name>A0AAP0QUP3_9ROSI</name>
<dbReference type="PANTHER" id="PTHR33057">
    <property type="entry name" value="TRANSCRIPTION REPRESSOR OFP7-RELATED"/>
    <property type="match status" value="1"/>
</dbReference>
<evidence type="ECO:0000256" key="3">
    <source>
        <dbReference type="ARBA" id="ARBA00023015"/>
    </source>
</evidence>
<feature type="domain" description="OVATE" evidence="8">
    <location>
        <begin position="95"/>
        <end position="154"/>
    </location>
</feature>
<evidence type="ECO:0000256" key="4">
    <source>
        <dbReference type="ARBA" id="ARBA00023163"/>
    </source>
</evidence>
<dbReference type="PANTHER" id="PTHR33057:SF114">
    <property type="entry name" value="TRANSCRIPTION REPRESSOR-RELATED"/>
    <property type="match status" value="1"/>
</dbReference>
<dbReference type="AlphaFoldDB" id="A0AAP0QUP3"/>
<dbReference type="InterPro" id="IPR038933">
    <property type="entry name" value="Ovate"/>
</dbReference>
<dbReference type="InterPro" id="IPR006458">
    <property type="entry name" value="Ovate_C"/>
</dbReference>
<evidence type="ECO:0000313" key="9">
    <source>
        <dbReference type="EMBL" id="KAK9224155.1"/>
    </source>
</evidence>
<accession>A0AAP0QUP3</accession>
<protein>
    <recommendedName>
        <fullName evidence="6">Transcription repressor</fullName>
    </recommendedName>
    <alternativeName>
        <fullName evidence="6">Ovate family protein</fullName>
    </alternativeName>
</protein>
<keyword evidence="5 6" id="KW-0539">Nucleus</keyword>
<evidence type="ECO:0000256" key="6">
    <source>
        <dbReference type="RuleBase" id="RU367028"/>
    </source>
</evidence>
<keyword evidence="10" id="KW-1185">Reference proteome</keyword>
<gene>
    <name evidence="9" type="ORF">WN944_012604</name>
</gene>
<evidence type="ECO:0000256" key="1">
    <source>
        <dbReference type="ARBA" id="ARBA00004123"/>
    </source>
</evidence>
<comment type="caution">
    <text evidence="9">The sequence shown here is derived from an EMBL/GenBank/DDBJ whole genome shotgun (WGS) entry which is preliminary data.</text>
</comment>
<keyword evidence="3 6" id="KW-0805">Transcription regulation</keyword>
<keyword evidence="2 6" id="KW-0678">Repressor</keyword>
<proteinExistence type="predicted"/>
<dbReference type="PROSITE" id="PS51754">
    <property type="entry name" value="OVATE"/>
    <property type="match status" value="1"/>
</dbReference>
<evidence type="ECO:0000259" key="8">
    <source>
        <dbReference type="PROSITE" id="PS51754"/>
    </source>
</evidence>
<dbReference type="GO" id="GO:0045892">
    <property type="term" value="P:negative regulation of DNA-templated transcription"/>
    <property type="evidence" value="ECO:0007669"/>
    <property type="project" value="UniProtKB-UniRule"/>
</dbReference>
<dbReference type="NCBIfam" id="TIGR01568">
    <property type="entry name" value="A_thal_3678"/>
    <property type="match status" value="1"/>
</dbReference>
<sequence length="162" mass="19011">MKASSSEHYKKQKLQQRGCKALCCSCRLSVSSSEEAESSNSDQFASVSSLAHAMVQERLDQMIRERQEARHRERRKQRLGDHDHQGTKFIIMVAMEKCSYDPREDFRESMIEMIMANRIEETKDLRSLLNYYLSMNSEEYHGIILEVFYEVCACLFSYCKCH</sequence>
<dbReference type="EMBL" id="JBCGBO010000002">
    <property type="protein sequence ID" value="KAK9224155.1"/>
    <property type="molecule type" value="Genomic_DNA"/>
</dbReference>
<feature type="region of interest" description="Disordered" evidence="7">
    <location>
        <begin position="61"/>
        <end position="81"/>
    </location>
</feature>
<evidence type="ECO:0000256" key="2">
    <source>
        <dbReference type="ARBA" id="ARBA00022491"/>
    </source>
</evidence>
<reference evidence="9 10" key="1">
    <citation type="submission" date="2024-05" db="EMBL/GenBank/DDBJ databases">
        <title>Haplotype-resolved chromosome-level genome assembly of Huyou (Citrus changshanensis).</title>
        <authorList>
            <person name="Miao C."/>
            <person name="Chen W."/>
            <person name="Wu Y."/>
            <person name="Wang L."/>
            <person name="Zhao S."/>
            <person name="Grierson D."/>
            <person name="Xu C."/>
            <person name="Chen K."/>
        </authorList>
    </citation>
    <scope>NUCLEOTIDE SEQUENCE [LARGE SCALE GENOMIC DNA]</scope>
    <source>
        <strain evidence="9">01-14</strain>
        <tissue evidence="9">Leaf</tissue>
    </source>
</reference>
<keyword evidence="4 6" id="KW-0804">Transcription</keyword>
<organism evidence="9 10">
    <name type="scientific">Citrus x changshan-huyou</name>
    <dbReference type="NCBI Taxonomy" id="2935761"/>
    <lineage>
        <taxon>Eukaryota</taxon>
        <taxon>Viridiplantae</taxon>
        <taxon>Streptophyta</taxon>
        <taxon>Embryophyta</taxon>
        <taxon>Tracheophyta</taxon>
        <taxon>Spermatophyta</taxon>
        <taxon>Magnoliopsida</taxon>
        <taxon>eudicotyledons</taxon>
        <taxon>Gunneridae</taxon>
        <taxon>Pentapetalae</taxon>
        <taxon>rosids</taxon>
        <taxon>malvids</taxon>
        <taxon>Sapindales</taxon>
        <taxon>Rutaceae</taxon>
        <taxon>Aurantioideae</taxon>
        <taxon>Citrus</taxon>
    </lineage>
</organism>
<evidence type="ECO:0000313" key="10">
    <source>
        <dbReference type="Proteomes" id="UP001428341"/>
    </source>
</evidence>
<dbReference type="GO" id="GO:0005634">
    <property type="term" value="C:nucleus"/>
    <property type="evidence" value="ECO:0007669"/>
    <property type="project" value="UniProtKB-SubCell"/>
</dbReference>
<feature type="compositionally biased region" description="Basic and acidic residues" evidence="7">
    <location>
        <begin position="61"/>
        <end position="71"/>
    </location>
</feature>
<evidence type="ECO:0000256" key="7">
    <source>
        <dbReference type="SAM" id="MobiDB-lite"/>
    </source>
</evidence>